<accession>A0A2M9DFC5</accession>
<keyword evidence="3 8" id="KW-0813">Transport</keyword>
<reference evidence="9 10" key="1">
    <citation type="submission" date="2017-01" db="EMBL/GenBank/DDBJ databases">
        <title>Genomic analysis of Xuhuaishuia manganoxidans DY6-4.</title>
        <authorList>
            <person name="Wang X."/>
        </authorList>
    </citation>
    <scope>NUCLEOTIDE SEQUENCE [LARGE SCALE GENOMIC DNA]</scope>
    <source>
        <strain evidence="9 10">DY6-4</strain>
    </source>
</reference>
<feature type="transmembrane region" description="Helical" evidence="8">
    <location>
        <begin position="87"/>
        <end position="106"/>
    </location>
</feature>
<dbReference type="InterPro" id="IPR036259">
    <property type="entry name" value="MFS_trans_sf"/>
</dbReference>
<evidence type="ECO:0000256" key="2">
    <source>
        <dbReference type="ARBA" id="ARBA00006236"/>
    </source>
</evidence>
<dbReference type="PANTHER" id="PTHR23501:SF169">
    <property type="entry name" value="SLR0616 PROTEIN"/>
    <property type="match status" value="1"/>
</dbReference>
<dbReference type="GO" id="GO:0005886">
    <property type="term" value="C:plasma membrane"/>
    <property type="evidence" value="ECO:0007669"/>
    <property type="project" value="UniProtKB-SubCell"/>
</dbReference>
<keyword evidence="7 8" id="KW-0472">Membrane</keyword>
<keyword evidence="4" id="KW-1003">Cell membrane</keyword>
<dbReference type="OrthoDB" id="9800416at2"/>
<evidence type="ECO:0000256" key="1">
    <source>
        <dbReference type="ARBA" id="ARBA00004651"/>
    </source>
</evidence>
<evidence type="ECO:0000256" key="4">
    <source>
        <dbReference type="ARBA" id="ARBA00022475"/>
    </source>
</evidence>
<dbReference type="PROSITE" id="PS00216">
    <property type="entry name" value="SUGAR_TRANSPORT_1"/>
    <property type="match status" value="1"/>
</dbReference>
<dbReference type="AlphaFoldDB" id="A0A1U7DGF4"/>
<dbReference type="PROSITE" id="PS50850">
    <property type="entry name" value="MFS"/>
    <property type="match status" value="1"/>
</dbReference>
<protein>
    <recommendedName>
        <fullName evidence="8">Bcr/CflA family efflux transporter</fullName>
    </recommendedName>
</protein>
<accession>A0A1U7DGF4</accession>
<feature type="transmembrane region" description="Helical" evidence="8">
    <location>
        <begin position="352"/>
        <end position="374"/>
    </location>
</feature>
<feature type="transmembrane region" description="Helical" evidence="8">
    <location>
        <begin position="221"/>
        <end position="240"/>
    </location>
</feature>
<evidence type="ECO:0000313" key="9">
    <source>
        <dbReference type="EMBL" id="APX88958.1"/>
    </source>
</evidence>
<keyword evidence="10" id="KW-1185">Reference proteome</keyword>
<sequence length="410" mass="43175">MDHNRHAGIAVRFLDRTTPPHILTLVLVAGLSAMSMSVFLPSLPGMTRYFQTDYAVMQFAVSGYLATTALLQLLVGPISDRFGRRPVILGSIAIFILASAGCALSTSVEMFLVFRMIQGAIATGLVLSRATVRDMVSAREAASMIGYVTMGMALVPMFAPMIGGALDEIWGWRATFIFLVVFGAAVLGLVWADQGETLRQGGKSFGQQLRDYPELLCSPRFWGYVFASAFASGAFFAYLGGAPYVATQVFHMAPGMTGVMLGLPALGYAAGNFLTGRYSVRFGIDQMVLWGTLISTTGMVLSLMVTYSGLGNAYAFFGFCTFIGLGNGLVMPNSASGMLSVRPDLAGSASGLGSAIMIGGGAALSSVAGTALAGSTDSLPLQWIMFATSAASILAILYVMRRNNGMLQGA</sequence>
<dbReference type="CDD" id="cd17320">
    <property type="entry name" value="MFS_MdfA_MDR_like"/>
    <property type="match status" value="1"/>
</dbReference>
<evidence type="ECO:0000313" key="10">
    <source>
        <dbReference type="Proteomes" id="UP000187266"/>
    </source>
</evidence>
<dbReference type="PANTHER" id="PTHR23501">
    <property type="entry name" value="MAJOR FACILITATOR SUPERFAMILY"/>
    <property type="match status" value="1"/>
</dbReference>
<gene>
    <name evidence="9" type="ORF">BV394_03785</name>
</gene>
<name>A0A1U7DGF4_9RHOB</name>
<dbReference type="SUPFAM" id="SSF103473">
    <property type="entry name" value="MFS general substrate transporter"/>
    <property type="match status" value="1"/>
</dbReference>
<feature type="transmembrane region" description="Helical" evidence="8">
    <location>
        <begin position="169"/>
        <end position="192"/>
    </location>
</feature>
<dbReference type="InterPro" id="IPR011701">
    <property type="entry name" value="MFS"/>
</dbReference>
<feature type="transmembrane region" description="Helical" evidence="8">
    <location>
        <begin position="380"/>
        <end position="400"/>
    </location>
</feature>
<dbReference type="EMBL" id="CP019124">
    <property type="protein sequence ID" value="APX88958.1"/>
    <property type="molecule type" value="Genomic_DNA"/>
</dbReference>
<feature type="transmembrane region" description="Helical" evidence="8">
    <location>
        <begin position="55"/>
        <end position="75"/>
    </location>
</feature>
<dbReference type="RefSeq" id="WP_076978981.1">
    <property type="nucleotide sequence ID" value="NZ_CP019124.1"/>
</dbReference>
<dbReference type="GO" id="GO:1990961">
    <property type="term" value="P:xenobiotic detoxification by transmembrane export across the plasma membrane"/>
    <property type="evidence" value="ECO:0007669"/>
    <property type="project" value="InterPro"/>
</dbReference>
<keyword evidence="5 8" id="KW-0812">Transmembrane</keyword>
<evidence type="ECO:0000256" key="3">
    <source>
        <dbReference type="ARBA" id="ARBA00022448"/>
    </source>
</evidence>
<dbReference type="STRING" id="1267768.BV394_03785"/>
<dbReference type="Gene3D" id="1.20.1720.10">
    <property type="entry name" value="Multidrug resistance protein D"/>
    <property type="match status" value="1"/>
</dbReference>
<comment type="caution">
    <text evidence="8">Lacks conserved residue(s) required for the propagation of feature annotation.</text>
</comment>
<dbReference type="GO" id="GO:0042910">
    <property type="term" value="F:xenobiotic transmembrane transporter activity"/>
    <property type="evidence" value="ECO:0007669"/>
    <property type="project" value="InterPro"/>
</dbReference>
<dbReference type="InterPro" id="IPR004812">
    <property type="entry name" value="Efflux_drug-R_Bcr/CmlA"/>
</dbReference>
<feature type="transmembrane region" description="Helical" evidence="8">
    <location>
        <begin position="313"/>
        <end position="331"/>
    </location>
</feature>
<evidence type="ECO:0000256" key="5">
    <source>
        <dbReference type="ARBA" id="ARBA00022692"/>
    </source>
</evidence>
<keyword evidence="8" id="KW-0997">Cell inner membrane</keyword>
<evidence type="ECO:0000256" key="8">
    <source>
        <dbReference type="RuleBase" id="RU365088"/>
    </source>
</evidence>
<dbReference type="NCBIfam" id="TIGR00710">
    <property type="entry name" value="efflux_Bcr_CflA"/>
    <property type="match status" value="1"/>
</dbReference>
<organism evidence="9 10">
    <name type="scientific">Brevirhabdus pacifica</name>
    <dbReference type="NCBI Taxonomy" id="1267768"/>
    <lineage>
        <taxon>Bacteria</taxon>
        <taxon>Pseudomonadati</taxon>
        <taxon>Pseudomonadota</taxon>
        <taxon>Alphaproteobacteria</taxon>
        <taxon>Rhodobacterales</taxon>
        <taxon>Paracoccaceae</taxon>
        <taxon>Brevirhabdus</taxon>
    </lineage>
</organism>
<dbReference type="Proteomes" id="UP000187266">
    <property type="component" value="Chromosome"/>
</dbReference>
<comment type="similarity">
    <text evidence="2 8">Belongs to the major facilitator superfamily. Bcr/CmlA family.</text>
</comment>
<dbReference type="InterPro" id="IPR020846">
    <property type="entry name" value="MFS_dom"/>
</dbReference>
<feature type="transmembrane region" description="Helical" evidence="8">
    <location>
        <begin position="144"/>
        <end position="163"/>
    </location>
</feature>
<proteinExistence type="inferred from homology"/>
<dbReference type="Pfam" id="PF07690">
    <property type="entry name" value="MFS_1"/>
    <property type="match status" value="1"/>
</dbReference>
<evidence type="ECO:0000256" key="6">
    <source>
        <dbReference type="ARBA" id="ARBA00022989"/>
    </source>
</evidence>
<keyword evidence="6 8" id="KW-1133">Transmembrane helix</keyword>
<comment type="subcellular location">
    <subcellularLocation>
        <location evidence="8">Cell inner membrane</location>
        <topology evidence="8">Multi-pass membrane protein</topology>
    </subcellularLocation>
    <subcellularLocation>
        <location evidence="1">Cell membrane</location>
        <topology evidence="1">Multi-pass membrane protein</topology>
    </subcellularLocation>
</comment>
<evidence type="ECO:0000256" key="7">
    <source>
        <dbReference type="ARBA" id="ARBA00023136"/>
    </source>
</evidence>
<feature type="transmembrane region" description="Helical" evidence="8">
    <location>
        <begin position="287"/>
        <end position="307"/>
    </location>
</feature>
<feature type="transmembrane region" description="Helical" evidence="8">
    <location>
        <begin position="21"/>
        <end position="43"/>
    </location>
</feature>
<feature type="transmembrane region" description="Helical" evidence="8">
    <location>
        <begin position="252"/>
        <end position="275"/>
    </location>
</feature>
<dbReference type="InterPro" id="IPR005829">
    <property type="entry name" value="Sugar_transporter_CS"/>
</dbReference>